<dbReference type="InterPro" id="IPR053967">
    <property type="entry name" value="LlgE_F_G-like_D1"/>
</dbReference>
<sequence length="247" mass="26242">MAHLLDVASAIVGLEGRRLEIAGQNIANIATTGYKRQLPFSQLLSAPASPAGVLPQAALHSQIGALVPALGVATDFRPAPLRATGVPTHLAISGEGFFQVATPDGIGYTRYGTFALDDNGHFVTPQGWVLQGAGGGDLVVREKTWRFESDGTLIADGRPAGRAAVMTFRNPAALERATLNLFRARERGIDADNPQLRTGFVESANVSTAADFVSIMESVRRAEMGQKFVHAYDDMMGRALRQLGEAA</sequence>
<dbReference type="SUPFAM" id="SSF117143">
    <property type="entry name" value="Flagellar hook protein flgE"/>
    <property type="match status" value="1"/>
</dbReference>
<comment type="caution">
    <text evidence="7">The sequence shown here is derived from an EMBL/GenBank/DDBJ whole genome shotgun (WGS) entry which is preliminary data.</text>
</comment>
<proteinExistence type="inferred from homology"/>
<evidence type="ECO:0000256" key="1">
    <source>
        <dbReference type="ARBA" id="ARBA00004117"/>
    </source>
</evidence>
<dbReference type="InterPro" id="IPR020013">
    <property type="entry name" value="Flagellar_FlgE/F/G"/>
</dbReference>
<dbReference type="RefSeq" id="WP_276267195.1">
    <property type="nucleotide sequence ID" value="NZ_JARJLM010000464.1"/>
</dbReference>
<feature type="domain" description="Flagellar hook protein FlgE/F/G-like D1" evidence="6">
    <location>
        <begin position="91"/>
        <end position="137"/>
    </location>
</feature>
<keyword evidence="7" id="KW-0966">Cell projection</keyword>
<keyword evidence="7" id="KW-0969">Cilium</keyword>
<evidence type="ECO:0000256" key="3">
    <source>
        <dbReference type="ARBA" id="ARBA00023143"/>
    </source>
</evidence>
<dbReference type="Pfam" id="PF22692">
    <property type="entry name" value="LlgE_F_G_D1"/>
    <property type="match status" value="1"/>
</dbReference>
<organism evidence="7 8">
    <name type="scientific">Cupriavidus basilensis</name>
    <dbReference type="NCBI Taxonomy" id="68895"/>
    <lineage>
        <taxon>Bacteria</taxon>
        <taxon>Pseudomonadati</taxon>
        <taxon>Pseudomonadota</taxon>
        <taxon>Betaproteobacteria</taxon>
        <taxon>Burkholderiales</taxon>
        <taxon>Burkholderiaceae</taxon>
        <taxon>Cupriavidus</taxon>
    </lineage>
</organism>
<keyword evidence="7" id="KW-0282">Flagellum</keyword>
<name>A0ABT6AW38_9BURK</name>
<comment type="similarity">
    <text evidence="2 4">Belongs to the flagella basal body rod proteins family.</text>
</comment>
<dbReference type="PANTHER" id="PTHR30435:SF19">
    <property type="entry name" value="FLAGELLAR BASAL-BODY ROD PROTEIN FLGG"/>
    <property type="match status" value="1"/>
</dbReference>
<keyword evidence="8" id="KW-1185">Reference proteome</keyword>
<evidence type="ECO:0000256" key="4">
    <source>
        <dbReference type="RuleBase" id="RU362116"/>
    </source>
</evidence>
<evidence type="ECO:0000259" key="5">
    <source>
        <dbReference type="Pfam" id="PF06429"/>
    </source>
</evidence>
<dbReference type="InterPro" id="IPR010930">
    <property type="entry name" value="Flg_bb/hook_C_dom"/>
</dbReference>
<evidence type="ECO:0000313" key="7">
    <source>
        <dbReference type="EMBL" id="MDF3836837.1"/>
    </source>
</evidence>
<comment type="subcellular location">
    <subcellularLocation>
        <location evidence="1 4">Bacterial flagellum basal body</location>
    </subcellularLocation>
</comment>
<gene>
    <name evidence="7" type="ORF">P3W85_28375</name>
</gene>
<dbReference type="InterPro" id="IPR037925">
    <property type="entry name" value="FlgE/F/G-like"/>
</dbReference>
<dbReference type="NCBIfam" id="TIGR03506">
    <property type="entry name" value="FlgEFG_subfam"/>
    <property type="match status" value="1"/>
</dbReference>
<evidence type="ECO:0000256" key="2">
    <source>
        <dbReference type="ARBA" id="ARBA00009677"/>
    </source>
</evidence>
<feature type="domain" description="Flagellar basal-body/hook protein C-terminal" evidence="5">
    <location>
        <begin position="198"/>
        <end position="241"/>
    </location>
</feature>
<keyword evidence="3 4" id="KW-0975">Bacterial flagellum</keyword>
<dbReference type="PANTHER" id="PTHR30435">
    <property type="entry name" value="FLAGELLAR PROTEIN"/>
    <property type="match status" value="1"/>
</dbReference>
<reference evidence="7 8" key="1">
    <citation type="submission" date="2023-03" db="EMBL/GenBank/DDBJ databases">
        <title>Draft assemblies of triclosan tolerant bacteria isolated from returned activated sludge.</title>
        <authorList>
            <person name="Van Hamelsveld S."/>
        </authorList>
    </citation>
    <scope>NUCLEOTIDE SEQUENCE [LARGE SCALE GENOMIC DNA]</scope>
    <source>
        <strain evidence="7 8">GW210010_S58</strain>
    </source>
</reference>
<evidence type="ECO:0000259" key="6">
    <source>
        <dbReference type="Pfam" id="PF22692"/>
    </source>
</evidence>
<dbReference type="Proteomes" id="UP001216674">
    <property type="component" value="Unassembled WGS sequence"/>
</dbReference>
<protein>
    <submittedName>
        <fullName evidence="7">Flagellar hook basal-body protein</fullName>
    </submittedName>
</protein>
<accession>A0ABT6AW38</accession>
<dbReference type="Pfam" id="PF06429">
    <property type="entry name" value="Flg_bbr_C"/>
    <property type="match status" value="1"/>
</dbReference>
<dbReference type="EMBL" id="JARJLM010000464">
    <property type="protein sequence ID" value="MDF3836837.1"/>
    <property type="molecule type" value="Genomic_DNA"/>
</dbReference>
<evidence type="ECO:0000313" key="8">
    <source>
        <dbReference type="Proteomes" id="UP001216674"/>
    </source>
</evidence>